<dbReference type="Proteomes" id="UP000289260">
    <property type="component" value="Chromosome"/>
</dbReference>
<comment type="similarity">
    <text evidence="2">Belongs to the binding-protein-dependent transport system permease family. FecCD subfamily.</text>
</comment>
<feature type="transmembrane region" description="Helical" evidence="8">
    <location>
        <begin position="315"/>
        <end position="332"/>
    </location>
</feature>
<evidence type="ECO:0000256" key="3">
    <source>
        <dbReference type="ARBA" id="ARBA00022448"/>
    </source>
</evidence>
<keyword evidence="7 8" id="KW-0472">Membrane</keyword>
<dbReference type="PANTHER" id="PTHR30472:SF24">
    <property type="entry name" value="FERRIC ENTEROBACTIN TRANSPORT SYSTEM PERMEASE PROTEIN FEPG"/>
    <property type="match status" value="1"/>
</dbReference>
<evidence type="ECO:0000256" key="8">
    <source>
        <dbReference type="SAM" id="Phobius"/>
    </source>
</evidence>
<dbReference type="CDD" id="cd06550">
    <property type="entry name" value="TM_ABC_iron-siderophores_like"/>
    <property type="match status" value="1"/>
</dbReference>
<feature type="transmembrane region" description="Helical" evidence="8">
    <location>
        <begin position="125"/>
        <end position="144"/>
    </location>
</feature>
<reference evidence="9 10" key="1">
    <citation type="submission" date="2019-02" db="EMBL/GenBank/DDBJ databases">
        <authorList>
            <person name="Sun L."/>
            <person name="Pan D."/>
            <person name="Wu X."/>
        </authorList>
    </citation>
    <scope>NUCLEOTIDE SEQUENCE [LARGE SCALE GENOMIC DNA]</scope>
    <source>
        <strain evidence="9 10">JW-1</strain>
    </source>
</reference>
<dbReference type="Gene3D" id="1.10.3470.10">
    <property type="entry name" value="ABC transporter involved in vitamin B12 uptake, BtuC"/>
    <property type="match status" value="1"/>
</dbReference>
<keyword evidence="3" id="KW-0813">Transport</keyword>
<proteinExistence type="inferred from homology"/>
<accession>A0A4P6KIV3</accession>
<dbReference type="InterPro" id="IPR000522">
    <property type="entry name" value="ABC_transptr_permease_BtuC"/>
</dbReference>
<keyword evidence="6 8" id="KW-1133">Transmembrane helix</keyword>
<dbReference type="GO" id="GO:0005886">
    <property type="term" value="C:plasma membrane"/>
    <property type="evidence" value="ECO:0007669"/>
    <property type="project" value="UniProtKB-SubCell"/>
</dbReference>
<feature type="transmembrane region" description="Helical" evidence="8">
    <location>
        <begin position="244"/>
        <end position="271"/>
    </location>
</feature>
<keyword evidence="4" id="KW-1003">Cell membrane</keyword>
<feature type="transmembrane region" description="Helical" evidence="8">
    <location>
        <begin position="100"/>
        <end position="119"/>
    </location>
</feature>
<evidence type="ECO:0000313" key="9">
    <source>
        <dbReference type="EMBL" id="QBE50303.1"/>
    </source>
</evidence>
<organism evidence="9 10">
    <name type="scientific">Leucobacter triazinivorans</name>
    <dbReference type="NCBI Taxonomy" id="1784719"/>
    <lineage>
        <taxon>Bacteria</taxon>
        <taxon>Bacillati</taxon>
        <taxon>Actinomycetota</taxon>
        <taxon>Actinomycetes</taxon>
        <taxon>Micrococcales</taxon>
        <taxon>Microbacteriaceae</taxon>
        <taxon>Leucobacter</taxon>
    </lineage>
</organism>
<dbReference type="SUPFAM" id="SSF81345">
    <property type="entry name" value="ABC transporter involved in vitamin B12 uptake, BtuC"/>
    <property type="match status" value="1"/>
</dbReference>
<evidence type="ECO:0000256" key="6">
    <source>
        <dbReference type="ARBA" id="ARBA00022989"/>
    </source>
</evidence>
<feature type="transmembrane region" description="Helical" evidence="8">
    <location>
        <begin position="283"/>
        <end position="303"/>
    </location>
</feature>
<feature type="transmembrane region" description="Helical" evidence="8">
    <location>
        <begin position="156"/>
        <end position="179"/>
    </location>
</feature>
<feature type="transmembrane region" description="Helical" evidence="8">
    <location>
        <begin position="70"/>
        <end position="88"/>
    </location>
</feature>
<dbReference type="PANTHER" id="PTHR30472">
    <property type="entry name" value="FERRIC ENTEROBACTIN TRANSPORT SYSTEM PERMEASE PROTEIN"/>
    <property type="match status" value="1"/>
</dbReference>
<evidence type="ECO:0000256" key="5">
    <source>
        <dbReference type="ARBA" id="ARBA00022692"/>
    </source>
</evidence>
<evidence type="ECO:0000256" key="2">
    <source>
        <dbReference type="ARBA" id="ARBA00007935"/>
    </source>
</evidence>
<feature type="transmembrane region" description="Helical" evidence="8">
    <location>
        <begin position="199"/>
        <end position="218"/>
    </location>
</feature>
<gene>
    <name evidence="9" type="ORF">EVS81_10250</name>
</gene>
<dbReference type="OrthoDB" id="4455417at2"/>
<comment type="subcellular location">
    <subcellularLocation>
        <location evidence="1">Cell membrane</location>
        <topology evidence="1">Multi-pass membrane protein</topology>
    </subcellularLocation>
</comment>
<dbReference type="EMBL" id="CP035806">
    <property type="protein sequence ID" value="QBE50303.1"/>
    <property type="molecule type" value="Genomic_DNA"/>
</dbReference>
<keyword evidence="10" id="KW-1185">Reference proteome</keyword>
<evidence type="ECO:0000256" key="7">
    <source>
        <dbReference type="ARBA" id="ARBA00023136"/>
    </source>
</evidence>
<evidence type="ECO:0000256" key="1">
    <source>
        <dbReference type="ARBA" id="ARBA00004651"/>
    </source>
</evidence>
<evidence type="ECO:0000256" key="4">
    <source>
        <dbReference type="ARBA" id="ARBA00022475"/>
    </source>
</evidence>
<sequence length="344" mass="34293">MRLGTLSLLVRPRTALVAIALVGVALLAGAAALTVGSLPVPFGAVPGAVLGIADDATVVRAVQGVRLPRVLSALGAGAALGISGAVFQSLSRNALGSPDVIGFTTGAATGALVQIVLFGAQPTQVALGTVVGGAVAAGLVLLLARRGGGMAGRQMILVGIGIGAIASAINGLLLVRGTIDASSQANLWLSGSLDARQWGHALPVLLGVAVVLPVVLLLSRRATLMELGDDVAEQLGVRTERTRLALVICAVALAALATAAVGPIAFVALAAPQLVRRLMRADAPPVVGGAAMGAVLLVIADLATQLLPVTFAVPVGRMTGVIGGLYLLWLLLPGRGSAEGRGWR</sequence>
<protein>
    <submittedName>
        <fullName evidence="9">Fe(3+)-siderophore ABC transporter permease</fullName>
    </submittedName>
</protein>
<dbReference type="KEGG" id="ltr:EVS81_10250"/>
<dbReference type="GO" id="GO:0022857">
    <property type="term" value="F:transmembrane transporter activity"/>
    <property type="evidence" value="ECO:0007669"/>
    <property type="project" value="InterPro"/>
</dbReference>
<dbReference type="GO" id="GO:0033214">
    <property type="term" value="P:siderophore-iron import into cell"/>
    <property type="evidence" value="ECO:0007669"/>
    <property type="project" value="TreeGrafter"/>
</dbReference>
<dbReference type="InterPro" id="IPR037294">
    <property type="entry name" value="ABC_BtuC-like"/>
</dbReference>
<keyword evidence="5 8" id="KW-0812">Transmembrane</keyword>
<name>A0A4P6KIV3_9MICO</name>
<evidence type="ECO:0000313" key="10">
    <source>
        <dbReference type="Proteomes" id="UP000289260"/>
    </source>
</evidence>
<dbReference type="AlphaFoldDB" id="A0A4P6KIV3"/>
<dbReference type="Pfam" id="PF01032">
    <property type="entry name" value="FecCD"/>
    <property type="match status" value="1"/>
</dbReference>